<evidence type="ECO:0000313" key="18">
    <source>
        <dbReference type="EMBL" id="TDW96753.1"/>
    </source>
</evidence>
<evidence type="ECO:0000259" key="17">
    <source>
        <dbReference type="Pfam" id="PF05199"/>
    </source>
</evidence>
<dbReference type="Gene3D" id="3.30.410.10">
    <property type="entry name" value="Cholesterol Oxidase, domain 2"/>
    <property type="match status" value="1"/>
</dbReference>
<dbReference type="GO" id="GO:0004769">
    <property type="term" value="F:steroid Delta-isomerase activity"/>
    <property type="evidence" value="ECO:0007669"/>
    <property type="project" value="UniProtKB-EC"/>
</dbReference>
<dbReference type="RefSeq" id="WP_133997748.1">
    <property type="nucleotide sequence ID" value="NZ_SODV01000002.1"/>
</dbReference>
<keyword evidence="9" id="KW-0753">Steroid metabolism</keyword>
<evidence type="ECO:0000313" key="19">
    <source>
        <dbReference type="Proteomes" id="UP000294498"/>
    </source>
</evidence>
<keyword evidence="10" id="KW-0413">Isomerase</keyword>
<dbReference type="EC" id="1.1.3.6" evidence="13"/>
<dbReference type="EMBL" id="SODV01000002">
    <property type="protein sequence ID" value="TDW96753.1"/>
    <property type="molecule type" value="Genomic_DNA"/>
</dbReference>
<evidence type="ECO:0000256" key="9">
    <source>
        <dbReference type="ARBA" id="ARBA00023221"/>
    </source>
</evidence>
<dbReference type="Pfam" id="PF00732">
    <property type="entry name" value="GMC_oxred_N"/>
    <property type="match status" value="1"/>
</dbReference>
<keyword evidence="8" id="KW-1207">Sterol metabolism</keyword>
<keyword evidence="5" id="KW-0274">FAD</keyword>
<evidence type="ECO:0000256" key="3">
    <source>
        <dbReference type="ARBA" id="ARBA00022548"/>
    </source>
</evidence>
<evidence type="ECO:0000256" key="2">
    <source>
        <dbReference type="ARBA" id="ARBA00010790"/>
    </source>
</evidence>
<reference evidence="18 19" key="1">
    <citation type="submission" date="2019-03" db="EMBL/GenBank/DDBJ databases">
        <title>Genomic Encyclopedia of Type Strains, Phase IV (KMG-IV): sequencing the most valuable type-strain genomes for metagenomic binning, comparative biology and taxonomic classification.</title>
        <authorList>
            <person name="Goeker M."/>
        </authorList>
    </citation>
    <scope>NUCLEOTIDE SEQUENCE [LARGE SCALE GENOMIC DNA]</scope>
    <source>
        <strain evidence="18 19">DSM 100059</strain>
    </source>
</reference>
<keyword evidence="7" id="KW-0443">Lipid metabolism</keyword>
<dbReference type="Proteomes" id="UP000294498">
    <property type="component" value="Unassembled WGS sequence"/>
</dbReference>
<keyword evidence="19" id="KW-1185">Reference proteome</keyword>
<evidence type="ECO:0000256" key="4">
    <source>
        <dbReference type="ARBA" id="ARBA00022630"/>
    </source>
</evidence>
<evidence type="ECO:0000259" key="16">
    <source>
        <dbReference type="Pfam" id="PF00732"/>
    </source>
</evidence>
<keyword evidence="3" id="KW-0153">Cholesterol metabolism</keyword>
<feature type="domain" description="Glucose-methanol-choline oxidoreductase N-terminal" evidence="16">
    <location>
        <begin position="85"/>
        <end position="292"/>
    </location>
</feature>
<comment type="caution">
    <text evidence="18">The sequence shown here is derived from an EMBL/GenBank/DDBJ whole genome shotgun (WGS) entry which is preliminary data.</text>
</comment>
<dbReference type="InterPro" id="IPR036188">
    <property type="entry name" value="FAD/NAD-bd_sf"/>
</dbReference>
<protein>
    <recommendedName>
        <fullName evidence="14">Cholesterol oxidase</fullName>
        <ecNumber evidence="13">1.1.3.6</ecNumber>
        <ecNumber evidence="11">5.3.3.1</ecNumber>
    </recommendedName>
    <alternativeName>
        <fullName evidence="15">Cholesterol isomerase</fullName>
    </alternativeName>
</protein>
<keyword evidence="4" id="KW-0285">Flavoprotein</keyword>
<proteinExistence type="inferred from homology"/>
<evidence type="ECO:0000256" key="8">
    <source>
        <dbReference type="ARBA" id="ARBA00023166"/>
    </source>
</evidence>
<dbReference type="GO" id="GO:0016995">
    <property type="term" value="F:cholesterol oxidase activity"/>
    <property type="evidence" value="ECO:0007669"/>
    <property type="project" value="UniProtKB-EC"/>
</dbReference>
<dbReference type="GO" id="GO:0008203">
    <property type="term" value="P:cholesterol metabolic process"/>
    <property type="evidence" value="ECO:0007669"/>
    <property type="project" value="UniProtKB-KW"/>
</dbReference>
<dbReference type="InterPro" id="IPR000172">
    <property type="entry name" value="GMC_OxRdtase_N"/>
</dbReference>
<dbReference type="PANTHER" id="PTHR47470:SF1">
    <property type="entry name" value="FAD-DEPENDENT OXIDOREDUCTASE 2 FAD BINDING DOMAIN-CONTAINING PROTEIN"/>
    <property type="match status" value="1"/>
</dbReference>
<evidence type="ECO:0000256" key="1">
    <source>
        <dbReference type="ARBA" id="ARBA00001974"/>
    </source>
</evidence>
<dbReference type="OrthoDB" id="1154541at2"/>
<evidence type="ECO:0000256" key="7">
    <source>
        <dbReference type="ARBA" id="ARBA00023098"/>
    </source>
</evidence>
<dbReference type="Pfam" id="PF05199">
    <property type="entry name" value="GMC_oxred_C"/>
    <property type="match status" value="1"/>
</dbReference>
<dbReference type="InterPro" id="IPR052542">
    <property type="entry name" value="Cholesterol_Oxidase"/>
</dbReference>
<feature type="domain" description="Glucose-methanol-choline oxidoreductase C-terminal" evidence="17">
    <location>
        <begin position="470"/>
        <end position="539"/>
    </location>
</feature>
<dbReference type="SUPFAM" id="SSF51905">
    <property type="entry name" value="FAD/NAD(P)-binding domain"/>
    <property type="match status" value="1"/>
</dbReference>
<gene>
    <name evidence="18" type="ORF">EDB95_4589</name>
</gene>
<dbReference type="Gene3D" id="3.50.50.60">
    <property type="entry name" value="FAD/NAD(P)-binding domain"/>
    <property type="match status" value="3"/>
</dbReference>
<keyword evidence="6" id="KW-0560">Oxidoreductase</keyword>
<comment type="similarity">
    <text evidence="2">Belongs to the GMC oxidoreductase family.</text>
</comment>
<evidence type="ECO:0000256" key="10">
    <source>
        <dbReference type="ARBA" id="ARBA00023235"/>
    </source>
</evidence>
<sequence length="770" mass="83395">MKQLALPLSDIKPFYDVLIIGSGYGGSIAASRLSRAGFRVGLLEKGKEFQPGQYPSDLAAAGEEMQVHAPDKPAETNGLYEFHFGADISVFKGCGLGGTSLVNANVSIKPEERVFENPRWPKAIRDDMDSLNLGYERARSMLSPSPYPEGAEGYPELAKARAMKTSAGALGFPFRYPDINVTFADHVNTAGVPQSACTNCGDCVTGCNHGAKNTLLMNYLPDAYNHGAEIFCGVAVSHIVPPAAGTADAWTVYYDVFNTGRDLFHAPPLFTRARVVIVSAGTLGSTEILLRSREKGLQLSDTLGTHFTGNGDVLGFSYNCKEPINGIGLGNHEGEPVGPCITSLVDMRHREVLTDGMTFEEGSIPAPIASVVNTAMLGLAGLDPRHDWFREKKQEAISLLEGPYKGATNRMQTYLVMTHDDGNGTMTLRDNRLAISWPGVGQQPIFQKVNDALKTSTEALQGEFIRDVVWNKFFHYELVTVHPLGGCCMGEDAETGVTDHSGGVFKTEKDTWPGLYVLDGSVVPVPLGTNPLFTISALAERAAPMIAARYGRSIDYTDHPPQTPPGVEYPVAVQFTETMKGFVSTGEKTDFQAGYDKGKADGSACLFTLTVRTGDISKMAADPAHPGTMSGTLTAPALSDQPMTISGGVFNLFEADPDPAHLKMKYQMQLHTHEGRTFFFYGYKEVDDDQGLRLWKDTTVLYSTIYDGTDAGAPVLAKGILKIAPVDFALQMTTMEVVHASSLGEKARAMTAFSRFFAGKLADIYFKKWL</sequence>
<evidence type="ECO:0000256" key="11">
    <source>
        <dbReference type="ARBA" id="ARBA00038856"/>
    </source>
</evidence>
<comment type="cofactor">
    <cofactor evidence="1">
        <name>FAD</name>
        <dbReference type="ChEBI" id="CHEBI:57692"/>
    </cofactor>
</comment>
<dbReference type="GO" id="GO:0050660">
    <property type="term" value="F:flavin adenine dinucleotide binding"/>
    <property type="evidence" value="ECO:0007669"/>
    <property type="project" value="InterPro"/>
</dbReference>
<evidence type="ECO:0000256" key="13">
    <source>
        <dbReference type="ARBA" id="ARBA00049723"/>
    </source>
</evidence>
<dbReference type="AlphaFoldDB" id="A0A4R8DGH8"/>
<dbReference type="InterPro" id="IPR007867">
    <property type="entry name" value="GMC_OxRtase_C"/>
</dbReference>
<dbReference type="PANTHER" id="PTHR47470">
    <property type="entry name" value="CHOLESTEROL OXIDASE"/>
    <property type="match status" value="1"/>
</dbReference>
<dbReference type="Pfam" id="PF13450">
    <property type="entry name" value="NAD_binding_8"/>
    <property type="match status" value="1"/>
</dbReference>
<evidence type="ECO:0000256" key="15">
    <source>
        <dbReference type="ARBA" id="ARBA00049778"/>
    </source>
</evidence>
<comment type="pathway">
    <text evidence="12">Steroid metabolism; cholesterol degradation.</text>
</comment>
<dbReference type="EC" id="5.3.3.1" evidence="11"/>
<evidence type="ECO:0000256" key="14">
    <source>
        <dbReference type="ARBA" id="ARBA00049744"/>
    </source>
</evidence>
<evidence type="ECO:0000256" key="6">
    <source>
        <dbReference type="ARBA" id="ARBA00023002"/>
    </source>
</evidence>
<evidence type="ECO:0000256" key="12">
    <source>
        <dbReference type="ARBA" id="ARBA00049645"/>
    </source>
</evidence>
<name>A0A4R8DGH8_9BACT</name>
<accession>A0A4R8DGH8</accession>
<evidence type="ECO:0000256" key="5">
    <source>
        <dbReference type="ARBA" id="ARBA00022827"/>
    </source>
</evidence>
<organism evidence="18 19">
    <name type="scientific">Dinghuibacter silviterrae</name>
    <dbReference type="NCBI Taxonomy" id="1539049"/>
    <lineage>
        <taxon>Bacteria</taxon>
        <taxon>Pseudomonadati</taxon>
        <taxon>Bacteroidota</taxon>
        <taxon>Chitinophagia</taxon>
        <taxon>Chitinophagales</taxon>
        <taxon>Chitinophagaceae</taxon>
        <taxon>Dinghuibacter</taxon>
    </lineage>
</organism>